<evidence type="ECO:0000256" key="1">
    <source>
        <dbReference type="ARBA" id="ARBA00023125"/>
    </source>
</evidence>
<name>A0A3N1HLP0_9ACTN</name>
<organism evidence="3 4">
    <name type="scientific">Pseudokineococcus lusitanus</name>
    <dbReference type="NCBI Taxonomy" id="763993"/>
    <lineage>
        <taxon>Bacteria</taxon>
        <taxon>Bacillati</taxon>
        <taxon>Actinomycetota</taxon>
        <taxon>Actinomycetes</taxon>
        <taxon>Kineosporiales</taxon>
        <taxon>Kineosporiaceae</taxon>
        <taxon>Pseudokineococcus</taxon>
    </lineage>
</organism>
<evidence type="ECO:0000313" key="4">
    <source>
        <dbReference type="Proteomes" id="UP000276232"/>
    </source>
</evidence>
<dbReference type="InterPro" id="IPR010982">
    <property type="entry name" value="Lambda_DNA-bd_dom_sf"/>
</dbReference>
<evidence type="ECO:0000313" key="3">
    <source>
        <dbReference type="EMBL" id="ROP43369.1"/>
    </source>
</evidence>
<dbReference type="CDD" id="cd00093">
    <property type="entry name" value="HTH_XRE"/>
    <property type="match status" value="1"/>
</dbReference>
<protein>
    <submittedName>
        <fullName evidence="3">XRE family transcriptional regulator</fullName>
    </submittedName>
</protein>
<dbReference type="Gene3D" id="2.60.120.10">
    <property type="entry name" value="Jelly Rolls"/>
    <property type="match status" value="1"/>
</dbReference>
<dbReference type="SUPFAM" id="SSF51182">
    <property type="entry name" value="RmlC-like cupins"/>
    <property type="match status" value="1"/>
</dbReference>
<dbReference type="GO" id="GO:0003700">
    <property type="term" value="F:DNA-binding transcription factor activity"/>
    <property type="evidence" value="ECO:0007669"/>
    <property type="project" value="TreeGrafter"/>
</dbReference>
<reference evidence="3 4" key="1">
    <citation type="journal article" date="2015" name="Stand. Genomic Sci.">
        <title>Genomic Encyclopedia of Bacterial and Archaeal Type Strains, Phase III: the genomes of soil and plant-associated and newly described type strains.</title>
        <authorList>
            <person name="Whitman W.B."/>
            <person name="Woyke T."/>
            <person name="Klenk H.P."/>
            <person name="Zhou Y."/>
            <person name="Lilburn T.G."/>
            <person name="Beck B.J."/>
            <person name="De Vos P."/>
            <person name="Vandamme P."/>
            <person name="Eisen J.A."/>
            <person name="Garrity G."/>
            <person name="Hugenholtz P."/>
            <person name="Kyrpides N.C."/>
        </authorList>
    </citation>
    <scope>NUCLEOTIDE SEQUENCE [LARGE SCALE GENOMIC DNA]</scope>
    <source>
        <strain evidence="3 4">CECT 7306</strain>
    </source>
</reference>
<dbReference type="InterPro" id="IPR014710">
    <property type="entry name" value="RmlC-like_jellyroll"/>
</dbReference>
<accession>A0A3N1HLP0</accession>
<dbReference type="EMBL" id="RJKN01000004">
    <property type="protein sequence ID" value="ROP43369.1"/>
    <property type="molecule type" value="Genomic_DNA"/>
</dbReference>
<dbReference type="InParanoid" id="A0A3N1HLP0"/>
<proteinExistence type="predicted"/>
<gene>
    <name evidence="3" type="ORF">EDC03_1974</name>
</gene>
<dbReference type="Pfam" id="PF13560">
    <property type="entry name" value="HTH_31"/>
    <property type="match status" value="1"/>
</dbReference>
<dbReference type="GO" id="GO:0003677">
    <property type="term" value="F:DNA binding"/>
    <property type="evidence" value="ECO:0007669"/>
    <property type="project" value="UniProtKB-KW"/>
</dbReference>
<dbReference type="PANTHER" id="PTHR46797">
    <property type="entry name" value="HTH-TYPE TRANSCRIPTIONAL REGULATOR"/>
    <property type="match status" value="1"/>
</dbReference>
<feature type="domain" description="HTH cro/C1-type" evidence="2">
    <location>
        <begin position="15"/>
        <end position="69"/>
    </location>
</feature>
<dbReference type="SMART" id="SM00530">
    <property type="entry name" value="HTH_XRE"/>
    <property type="match status" value="1"/>
</dbReference>
<dbReference type="CDD" id="cd02209">
    <property type="entry name" value="cupin_XRE_C"/>
    <property type="match status" value="1"/>
</dbReference>
<dbReference type="InterPro" id="IPR011051">
    <property type="entry name" value="RmlC_Cupin_sf"/>
</dbReference>
<evidence type="ECO:0000259" key="2">
    <source>
        <dbReference type="PROSITE" id="PS50943"/>
    </source>
</evidence>
<dbReference type="Gene3D" id="1.10.260.40">
    <property type="entry name" value="lambda repressor-like DNA-binding domains"/>
    <property type="match status" value="1"/>
</dbReference>
<dbReference type="GO" id="GO:0005829">
    <property type="term" value="C:cytosol"/>
    <property type="evidence" value="ECO:0007669"/>
    <property type="project" value="TreeGrafter"/>
</dbReference>
<dbReference type="Proteomes" id="UP000276232">
    <property type="component" value="Unassembled WGS sequence"/>
</dbReference>
<keyword evidence="1" id="KW-0238">DNA-binding</keyword>
<dbReference type="AlphaFoldDB" id="A0A3N1HLP0"/>
<dbReference type="InterPro" id="IPR050807">
    <property type="entry name" value="TransReg_Diox_bact_type"/>
</dbReference>
<comment type="caution">
    <text evidence="3">The sequence shown here is derived from an EMBL/GenBank/DDBJ whole genome shotgun (WGS) entry which is preliminary data.</text>
</comment>
<dbReference type="PROSITE" id="PS50943">
    <property type="entry name" value="HTH_CROC1"/>
    <property type="match status" value="1"/>
</dbReference>
<keyword evidence="4" id="KW-1185">Reference proteome</keyword>
<dbReference type="InterPro" id="IPR001387">
    <property type="entry name" value="Cro/C1-type_HTH"/>
</dbReference>
<dbReference type="PANTHER" id="PTHR46797:SF1">
    <property type="entry name" value="METHYLPHOSPHONATE SYNTHASE"/>
    <property type="match status" value="1"/>
</dbReference>
<dbReference type="RefSeq" id="WP_199720109.1">
    <property type="nucleotide sequence ID" value="NZ_RJKN01000004.1"/>
</dbReference>
<dbReference type="SUPFAM" id="SSF47413">
    <property type="entry name" value="lambda repressor-like DNA-binding domains"/>
    <property type="match status" value="1"/>
</dbReference>
<sequence length="175" mass="18057">MDGTDDVGREVGARLRALREATGLSLSATARRAGLGKGTLSELEAGRRNPTLGTLFAVTTALGQPLSAALPVPADAAPDAAGTAVDAWLVERGEEADVYRLRVRAGARRRSAPHGRGVREQVLVVAGHLRCGPEDGPVVLAPGGTTSFAGDVPHVWEAEGGEDVSAVLVMRRPPA</sequence>